<gene>
    <name evidence="2" type="primary">nthB</name>
    <name evidence="2" type="ORF">LMG28614_01440</name>
</gene>
<evidence type="ECO:0000313" key="2">
    <source>
        <dbReference type="EMBL" id="CAB3782395.1"/>
    </source>
</evidence>
<dbReference type="EMBL" id="CADIKK010000005">
    <property type="protein sequence ID" value="CAB3782395.1"/>
    <property type="molecule type" value="Genomic_DNA"/>
</dbReference>
<evidence type="ECO:0000313" key="3">
    <source>
        <dbReference type="Proteomes" id="UP000494365"/>
    </source>
</evidence>
<dbReference type="Gene3D" id="2.30.30.50">
    <property type="match status" value="1"/>
</dbReference>
<dbReference type="SUPFAM" id="SSF50090">
    <property type="entry name" value="Electron transport accessory proteins"/>
    <property type="match status" value="1"/>
</dbReference>
<protein>
    <submittedName>
        <fullName evidence="2">Nitrile hydratase subunit beta</fullName>
        <ecNumber evidence="2">4.2.1.84</ecNumber>
    </submittedName>
</protein>
<dbReference type="AlphaFoldDB" id="A0A6S7AZ94"/>
<dbReference type="RefSeq" id="WP_175148856.1">
    <property type="nucleotide sequence ID" value="NZ_CADIKK010000005.1"/>
</dbReference>
<sequence length="112" mass="12176">MFDAYLEKGDSGFHEPRSPACFSAGDTVQVGDPEAVDHTRLPGYLRCKTGKVVEVYPGAFSYFVSTAVDGIGAPMPVYRVAFDAADIWGEGKSEPKTTVYADLYEAYLRPAI</sequence>
<keyword evidence="3" id="KW-1185">Reference proteome</keyword>
<dbReference type="Pfam" id="PF02211">
    <property type="entry name" value="NHase_beta_C"/>
    <property type="match status" value="1"/>
</dbReference>
<dbReference type="Proteomes" id="UP000494365">
    <property type="component" value="Unassembled WGS sequence"/>
</dbReference>
<dbReference type="EC" id="4.2.1.84" evidence="2"/>
<dbReference type="InterPro" id="IPR008990">
    <property type="entry name" value="Elect_transpt_acc-like_dom_sf"/>
</dbReference>
<dbReference type="GO" id="GO:0018822">
    <property type="term" value="F:nitrile hydratase activity"/>
    <property type="evidence" value="ECO:0007669"/>
    <property type="project" value="UniProtKB-EC"/>
</dbReference>
<organism evidence="2 3">
    <name type="scientific">Paraburkholderia ultramafica</name>
    <dbReference type="NCBI Taxonomy" id="1544867"/>
    <lineage>
        <taxon>Bacteria</taxon>
        <taxon>Pseudomonadati</taxon>
        <taxon>Pseudomonadota</taxon>
        <taxon>Betaproteobacteria</taxon>
        <taxon>Burkholderiales</taxon>
        <taxon>Burkholderiaceae</taxon>
        <taxon>Paraburkholderia</taxon>
    </lineage>
</organism>
<reference evidence="2 3" key="1">
    <citation type="submission" date="2020-04" db="EMBL/GenBank/DDBJ databases">
        <authorList>
            <person name="De Canck E."/>
        </authorList>
    </citation>
    <scope>NUCLEOTIDE SEQUENCE [LARGE SCALE GENOMIC DNA]</scope>
    <source>
        <strain evidence="2 3">LMG 28614</strain>
    </source>
</reference>
<keyword evidence="2" id="KW-0456">Lyase</keyword>
<evidence type="ECO:0000259" key="1">
    <source>
        <dbReference type="Pfam" id="PF02211"/>
    </source>
</evidence>
<name>A0A6S7AZ94_9BURK</name>
<feature type="domain" description="Nitrile hydratase beta subunit" evidence="1">
    <location>
        <begin position="17"/>
        <end position="109"/>
    </location>
</feature>
<accession>A0A6S7AZ94</accession>
<dbReference type="InterPro" id="IPR024690">
    <property type="entry name" value="CN_hydtase_beta_dom_C"/>
</dbReference>
<proteinExistence type="predicted"/>